<sequence>MSAKIINYYACANSARGFISFFDDNIKGLDKLYILKGGPGTGKSTLMKNIGNEWYNRGFDIEYIHCSSDNHSIDGVIIPTLSIGVVDGTAPHIIEPKAPGAIEDYVNLGAAWDSKKLAPQKNEILKIKNKIASCYASAYEHFRNGLSIHDEWEKIYIDNIDFNKLNDITNSLISKFFNDKSSDKQGSVKNRFFGGATPEGSVDFVMNLTECIEKRYFIKGRPGSGKSTMLKKIAQAAEGKGFDVEIYHCGFDPNSLDMVIVRELDIAIFDSTPPHEYFPDRSSDEIVDVYALAINPGTDEKYKEELDSIISRYKLAVSNGITQLANAKKLHDELESIYIDAMDFNKVDKIANDLMESIDDYFFSVE</sequence>
<dbReference type="RefSeq" id="WP_137697693.1">
    <property type="nucleotide sequence ID" value="NZ_CP061336.1"/>
</dbReference>
<reference evidence="1 2" key="1">
    <citation type="submission" date="2020-09" db="EMBL/GenBank/DDBJ databases">
        <title>Characterization and genome sequencing of Ruminiclostridium sp. nov. MA18.</title>
        <authorList>
            <person name="Rettenmaier R."/>
            <person name="Kowollik M.-L."/>
            <person name="Liebl W."/>
            <person name="Zverlov V."/>
        </authorList>
    </citation>
    <scope>NUCLEOTIDE SEQUENCE [LARGE SCALE GENOMIC DNA]</scope>
    <source>
        <strain evidence="1 2">MA18</strain>
    </source>
</reference>
<keyword evidence="2" id="KW-1185">Reference proteome</keyword>
<dbReference type="KEGG" id="rher:EHE19_002060"/>
<evidence type="ECO:0000313" key="1">
    <source>
        <dbReference type="EMBL" id="QNU67349.1"/>
    </source>
</evidence>
<evidence type="ECO:0008006" key="3">
    <source>
        <dbReference type="Google" id="ProtNLM"/>
    </source>
</evidence>
<dbReference type="Proteomes" id="UP000306409">
    <property type="component" value="Chromosome"/>
</dbReference>
<dbReference type="InterPro" id="IPR027417">
    <property type="entry name" value="P-loop_NTPase"/>
</dbReference>
<protein>
    <recommendedName>
        <fullName evidence="3">ATPase</fullName>
    </recommendedName>
</protein>
<dbReference type="SUPFAM" id="SSF52540">
    <property type="entry name" value="P-loop containing nucleoside triphosphate hydrolases"/>
    <property type="match status" value="2"/>
</dbReference>
<gene>
    <name evidence="1" type="ORF">EHE19_002060</name>
</gene>
<name>A0A4V6ENS0_9FIRM</name>
<evidence type="ECO:0000313" key="2">
    <source>
        <dbReference type="Proteomes" id="UP000306409"/>
    </source>
</evidence>
<proteinExistence type="predicted"/>
<accession>A0A4V6ENS0</accession>
<organism evidence="1 2">
    <name type="scientific">Ruminiclostridium herbifermentans</name>
    <dbReference type="NCBI Taxonomy" id="2488810"/>
    <lineage>
        <taxon>Bacteria</taxon>
        <taxon>Bacillati</taxon>
        <taxon>Bacillota</taxon>
        <taxon>Clostridia</taxon>
        <taxon>Eubacteriales</taxon>
        <taxon>Oscillospiraceae</taxon>
        <taxon>Ruminiclostridium</taxon>
    </lineage>
</organism>
<dbReference type="EMBL" id="CP061336">
    <property type="protein sequence ID" value="QNU67349.1"/>
    <property type="molecule type" value="Genomic_DNA"/>
</dbReference>
<dbReference type="AlphaFoldDB" id="A0A4V6ENS0"/>
<dbReference type="Gene3D" id="3.40.50.300">
    <property type="entry name" value="P-loop containing nucleotide triphosphate hydrolases"/>
    <property type="match status" value="2"/>
</dbReference>
<dbReference type="OrthoDB" id="9781752at2"/>